<dbReference type="Proteomes" id="UP000315295">
    <property type="component" value="Unassembled WGS sequence"/>
</dbReference>
<dbReference type="SUPFAM" id="SSF52058">
    <property type="entry name" value="L domain-like"/>
    <property type="match status" value="3"/>
</dbReference>
<dbReference type="PANTHER" id="PTHR48061:SF2">
    <property type="entry name" value="RECEPTOR LIKE PROTEIN 30-LIKE"/>
    <property type="match status" value="1"/>
</dbReference>
<evidence type="ECO:0000256" key="11">
    <source>
        <dbReference type="ARBA" id="ARBA00023180"/>
    </source>
</evidence>
<dbReference type="SMR" id="A0A540L9S3"/>
<sequence length="1064" mass="117324">MKTPLLSWLFLLRICYVSLTFHTFVVSTQCPGDQQSLLLKLKNSLAFNHTASKKLVKWRNGSDYCSWEGLSCKKGCVSHLDLSSEAITGGLDNSSSLFGLKSIENLNLAFNFFNYTQIPSEFKQLTGLTNLNLSNAGFAGQVPIEISHLTRLVTLDLSTLDTLSLKLEKPNLKVLIRNFSELVELYLDGVNISAQGTEWCQAISSSLPKLRVLSLTFCSLSGPIDSSLLKLQSLSVIRLDFNDFSIQVPEFFSKFPNLTSLHLSDSCFDGSCSGLYGTFPEKIFQVPTLQTIDLSGNGQLRGSLPEFPKNASLRSLVLSGANFSGLLPNSIGNLKMLSKIYISWCNFTGSIPSSIEDLHQLVYFDLAGNKFNGSIPSFSMAKNLTLIDISHNLLDGTIPSSLFSLPMLQDLDLSNNLLDGTIPSSLFSLPMLQYLDLSYNSFSGQLPEFGNFSSLQVLDLSSNSLEGPIPMSIFNLRELNELSLSSNNFSGSFPLNDIQQLKNLSWLDLSYNSLLINHYSSNSSHSFPQLRTLKLAARKLRTFPDFLRNQSILEVLDLSLNQIHEIPNWISKLSGLSKLNLSCNSLVNLPGPFLNLTSQLFVLDLHSNQLQGQIPMLPLSASYLDYSRNNFSSSIPADIGDFLDWTSFFSLASNHIHGIIPESVCKATSLEVLDLSNNSLSGMIPQCLTAINGPLAVLDLRRNKLSGTLPDNFPEDCSLQTLDLNGNVIGGQFPKSLANCTMLEVLNLGNNQVTDVFPCSLKNISSLRVLVLRSNKFYDCIGCLKTNSAWTNLQIIDIARNTFTGEIPGNFFKTLQAMMGDEDGAVSKINHVRFQDLGFGLYYQDSVTVTTKGLEMELVKILTVFTTIDISCNNFNGSIPEEMGMLKSLIGLNLSGNALTGAIPSSLGNLRQLESLDLSDNKLSGTIPLELSKLNFLSFLDLSSNQLVGKIPISTQIQSLSADSFAGNKGLYGPPLDDGSPRLPPTLEGKHSNSAHRIDWDLITVEVGFIVGFGVAVGSLVLCKRWSKWYYKTMYKIIVKIFPQLEDRIGPHRRHVHINQRFTR</sequence>
<dbReference type="SMART" id="SM00369">
    <property type="entry name" value="LRR_TYP"/>
    <property type="match status" value="10"/>
</dbReference>
<dbReference type="Gene3D" id="3.80.10.10">
    <property type="entry name" value="Ribonuclease Inhibitor"/>
    <property type="match status" value="6"/>
</dbReference>
<dbReference type="Pfam" id="PF00560">
    <property type="entry name" value="LRR_1"/>
    <property type="match status" value="6"/>
</dbReference>
<evidence type="ECO:0000256" key="8">
    <source>
        <dbReference type="ARBA" id="ARBA00022989"/>
    </source>
</evidence>
<organism evidence="15 16">
    <name type="scientific">Malus baccata</name>
    <name type="common">Siberian crab apple</name>
    <name type="synonym">Pyrus baccata</name>
    <dbReference type="NCBI Taxonomy" id="106549"/>
    <lineage>
        <taxon>Eukaryota</taxon>
        <taxon>Viridiplantae</taxon>
        <taxon>Streptophyta</taxon>
        <taxon>Embryophyta</taxon>
        <taxon>Tracheophyta</taxon>
        <taxon>Spermatophyta</taxon>
        <taxon>Magnoliopsida</taxon>
        <taxon>eudicotyledons</taxon>
        <taxon>Gunneridae</taxon>
        <taxon>Pentapetalae</taxon>
        <taxon>rosids</taxon>
        <taxon>fabids</taxon>
        <taxon>Rosales</taxon>
        <taxon>Rosaceae</taxon>
        <taxon>Amygdaloideae</taxon>
        <taxon>Maleae</taxon>
        <taxon>Malus</taxon>
    </lineage>
</organism>
<keyword evidence="9 12" id="KW-0472">Membrane</keyword>
<feature type="transmembrane region" description="Helical" evidence="12">
    <location>
        <begin position="1002"/>
        <end position="1023"/>
    </location>
</feature>
<comment type="caution">
    <text evidence="15">The sequence shown here is derived from an EMBL/GenBank/DDBJ whole genome shotgun (WGS) entry which is preliminary data.</text>
</comment>
<dbReference type="PROSITE" id="PS51450">
    <property type="entry name" value="LRR"/>
    <property type="match status" value="2"/>
</dbReference>
<comment type="similarity">
    <text evidence="2">Belongs to the RLP family.</text>
</comment>
<dbReference type="SUPFAM" id="SSF52075">
    <property type="entry name" value="Outer arm dynein light chain 1"/>
    <property type="match status" value="1"/>
</dbReference>
<evidence type="ECO:0000256" key="12">
    <source>
        <dbReference type="SAM" id="Phobius"/>
    </source>
</evidence>
<dbReference type="InterPro" id="IPR003591">
    <property type="entry name" value="Leu-rich_rpt_typical-subtyp"/>
</dbReference>
<dbReference type="AlphaFoldDB" id="A0A540L9S3"/>
<dbReference type="STRING" id="106549.A0A540L9S3"/>
<dbReference type="InterPro" id="IPR001611">
    <property type="entry name" value="Leu-rich_rpt"/>
</dbReference>
<dbReference type="InterPro" id="IPR046956">
    <property type="entry name" value="RLP23-like"/>
</dbReference>
<keyword evidence="6 13" id="KW-0732">Signal</keyword>
<reference evidence="15 16" key="1">
    <citation type="journal article" date="2019" name="G3 (Bethesda)">
        <title>Sequencing of a Wild Apple (Malus baccata) Genome Unravels the Differences Between Cultivated and Wild Apple Species Regarding Disease Resistance and Cold Tolerance.</title>
        <authorList>
            <person name="Chen X."/>
        </authorList>
    </citation>
    <scope>NUCLEOTIDE SEQUENCE [LARGE SCALE GENOMIC DNA]</scope>
    <source>
        <strain evidence="16">cv. Shandingzi</strain>
        <tissue evidence="15">Leaves</tissue>
    </source>
</reference>
<evidence type="ECO:0000256" key="5">
    <source>
        <dbReference type="ARBA" id="ARBA00022692"/>
    </source>
</evidence>
<feature type="domain" description="Leucine-rich repeat-containing N-terminal plant-type" evidence="14">
    <location>
        <begin position="33"/>
        <end position="72"/>
    </location>
</feature>
<evidence type="ECO:0000256" key="9">
    <source>
        <dbReference type="ARBA" id="ARBA00023136"/>
    </source>
</evidence>
<evidence type="ECO:0000259" key="14">
    <source>
        <dbReference type="Pfam" id="PF08263"/>
    </source>
</evidence>
<dbReference type="EMBL" id="VIEB01000686">
    <property type="protein sequence ID" value="TQD83234.1"/>
    <property type="molecule type" value="Genomic_DNA"/>
</dbReference>
<dbReference type="FunFam" id="3.80.10.10:FF:000095">
    <property type="entry name" value="LRR receptor-like serine/threonine-protein kinase GSO1"/>
    <property type="match status" value="2"/>
</dbReference>
<keyword evidence="11" id="KW-0325">Glycoprotein</keyword>
<dbReference type="InterPro" id="IPR032675">
    <property type="entry name" value="LRR_dom_sf"/>
</dbReference>
<keyword evidence="5 12" id="KW-0812">Transmembrane</keyword>
<evidence type="ECO:0000256" key="1">
    <source>
        <dbReference type="ARBA" id="ARBA00004251"/>
    </source>
</evidence>
<feature type="chain" id="PRO_5021708413" description="Leucine-rich repeat-containing N-terminal plant-type domain-containing protein" evidence="13">
    <location>
        <begin position="21"/>
        <end position="1064"/>
    </location>
</feature>
<evidence type="ECO:0000313" key="16">
    <source>
        <dbReference type="Proteomes" id="UP000315295"/>
    </source>
</evidence>
<dbReference type="Pfam" id="PF13855">
    <property type="entry name" value="LRR_8"/>
    <property type="match status" value="3"/>
</dbReference>
<accession>A0A540L9S3</accession>
<evidence type="ECO:0000256" key="7">
    <source>
        <dbReference type="ARBA" id="ARBA00022737"/>
    </source>
</evidence>
<evidence type="ECO:0000256" key="10">
    <source>
        <dbReference type="ARBA" id="ARBA00023170"/>
    </source>
</evidence>
<dbReference type="GO" id="GO:0005886">
    <property type="term" value="C:plasma membrane"/>
    <property type="evidence" value="ECO:0007669"/>
    <property type="project" value="UniProtKB-SubCell"/>
</dbReference>
<evidence type="ECO:0000256" key="13">
    <source>
        <dbReference type="SAM" id="SignalP"/>
    </source>
</evidence>
<feature type="signal peptide" evidence="13">
    <location>
        <begin position="1"/>
        <end position="20"/>
    </location>
</feature>
<dbReference type="PRINTS" id="PR00019">
    <property type="entry name" value="LEURICHRPT"/>
</dbReference>
<evidence type="ECO:0000256" key="3">
    <source>
        <dbReference type="ARBA" id="ARBA00022475"/>
    </source>
</evidence>
<evidence type="ECO:0000256" key="2">
    <source>
        <dbReference type="ARBA" id="ARBA00009592"/>
    </source>
</evidence>
<keyword evidence="10" id="KW-0675">Receptor</keyword>
<dbReference type="PANTHER" id="PTHR48061">
    <property type="entry name" value="LEUCINE-RICH REPEAT RECEPTOR PROTEIN KINASE EMS1-LIKE-RELATED"/>
    <property type="match status" value="1"/>
</dbReference>
<gene>
    <name evidence="15" type="ORF">C1H46_031197</name>
</gene>
<evidence type="ECO:0000313" key="15">
    <source>
        <dbReference type="EMBL" id="TQD83234.1"/>
    </source>
</evidence>
<name>A0A540L9S3_MALBA</name>
<dbReference type="FunFam" id="3.80.10.10:FF:000111">
    <property type="entry name" value="LRR receptor-like serine/threonine-protein kinase ERECTA"/>
    <property type="match status" value="1"/>
</dbReference>
<comment type="subcellular location">
    <subcellularLocation>
        <location evidence="1">Cell membrane</location>
        <topology evidence="1">Single-pass type I membrane protein</topology>
    </subcellularLocation>
</comment>
<keyword evidence="8 12" id="KW-1133">Transmembrane helix</keyword>
<protein>
    <recommendedName>
        <fullName evidence="14">Leucine-rich repeat-containing N-terminal plant-type domain-containing protein</fullName>
    </recommendedName>
</protein>
<evidence type="ECO:0000256" key="4">
    <source>
        <dbReference type="ARBA" id="ARBA00022614"/>
    </source>
</evidence>
<proteinExistence type="inferred from homology"/>
<keyword evidence="16" id="KW-1185">Reference proteome</keyword>
<keyword evidence="3" id="KW-1003">Cell membrane</keyword>
<dbReference type="InterPro" id="IPR013210">
    <property type="entry name" value="LRR_N_plant-typ"/>
</dbReference>
<dbReference type="Pfam" id="PF08263">
    <property type="entry name" value="LRRNT_2"/>
    <property type="match status" value="1"/>
</dbReference>
<keyword evidence="7" id="KW-0677">Repeat</keyword>
<keyword evidence="4" id="KW-0433">Leucine-rich repeat</keyword>
<evidence type="ECO:0000256" key="6">
    <source>
        <dbReference type="ARBA" id="ARBA00022729"/>
    </source>
</evidence>